<protein>
    <recommendedName>
        <fullName evidence="9">Tellurium resistance protein TerC</fullName>
    </recommendedName>
</protein>
<dbReference type="PANTHER" id="PTHR30238:SF0">
    <property type="entry name" value="THYLAKOID MEMBRANE PROTEIN TERC, CHLOROPLASTIC"/>
    <property type="match status" value="1"/>
</dbReference>
<dbReference type="AlphaFoldDB" id="A0A178IPX1"/>
<keyword evidence="5 6" id="KW-0472">Membrane</keyword>
<comment type="similarity">
    <text evidence="2">Belongs to the TerC family.</text>
</comment>
<accession>A0A178IPX1</accession>
<evidence type="ECO:0000313" key="7">
    <source>
        <dbReference type="EMBL" id="OAM91295.1"/>
    </source>
</evidence>
<evidence type="ECO:0000256" key="4">
    <source>
        <dbReference type="ARBA" id="ARBA00022989"/>
    </source>
</evidence>
<comment type="caution">
    <text evidence="7">The sequence shown here is derived from an EMBL/GenBank/DDBJ whole genome shotgun (WGS) entry which is preliminary data.</text>
</comment>
<evidence type="ECO:0008006" key="9">
    <source>
        <dbReference type="Google" id="ProtNLM"/>
    </source>
</evidence>
<sequence>MPATTVEYPLWAWAGFVVFIMLMLALDLGVFHRKSHVVKVKEAVTWCAVWFTLAMAFNGFVLWQHGPTDGAQWFASYLVELGLSVDNVFVFIIVFSFFKVAPEHQHRVLFWGIIGAALMRAVFILVGIELINRFEWVLMIFGAFLIYTGIKLALPKKEQDVDPEKNIAVRLFRRFFPVSPGYDGSRFFTRIDGRPVATPLFLVLLVIETTDVIFAIDSIPAVLGITKNGFIAFTSNIFAILGLRSMYFALSGVMNLFRFLSLGLAFILVFIGAKMIVAEWYHVGIGLSLGVIGGTLALAVVASLLFPEKEKRP</sequence>
<feature type="transmembrane region" description="Helical" evidence="6">
    <location>
        <begin position="259"/>
        <end position="277"/>
    </location>
</feature>
<dbReference type="PANTHER" id="PTHR30238">
    <property type="entry name" value="MEMBRANE BOUND PREDICTED REDOX MODULATOR"/>
    <property type="match status" value="1"/>
</dbReference>
<evidence type="ECO:0000256" key="5">
    <source>
        <dbReference type="ARBA" id="ARBA00023136"/>
    </source>
</evidence>
<feature type="transmembrane region" description="Helical" evidence="6">
    <location>
        <begin position="283"/>
        <end position="306"/>
    </location>
</feature>
<comment type="subcellular location">
    <subcellularLocation>
        <location evidence="1">Membrane</location>
        <topology evidence="1">Multi-pass membrane protein</topology>
    </subcellularLocation>
</comment>
<dbReference type="Pfam" id="PF03741">
    <property type="entry name" value="TerC"/>
    <property type="match status" value="1"/>
</dbReference>
<dbReference type="RefSeq" id="WP_068768950.1">
    <property type="nucleotide sequence ID" value="NZ_CP109796.1"/>
</dbReference>
<dbReference type="EMBL" id="LRRQ01000031">
    <property type="protein sequence ID" value="OAM91295.1"/>
    <property type="molecule type" value="Genomic_DNA"/>
</dbReference>
<evidence type="ECO:0000256" key="2">
    <source>
        <dbReference type="ARBA" id="ARBA00007511"/>
    </source>
</evidence>
<feature type="transmembrane region" description="Helical" evidence="6">
    <location>
        <begin position="43"/>
        <end position="63"/>
    </location>
</feature>
<gene>
    <name evidence="7" type="ORF">AW736_03960</name>
</gene>
<reference evidence="7 8" key="1">
    <citation type="submission" date="2016-01" db="EMBL/GenBank/DDBJ databases">
        <title>High potential of lignocellulose degradation of a new Verrucomicrobia species.</title>
        <authorList>
            <person name="Wang Y."/>
            <person name="Shi Y."/>
            <person name="Qiu Z."/>
            <person name="Liu S."/>
            <person name="Yang H."/>
        </authorList>
    </citation>
    <scope>NUCLEOTIDE SEQUENCE [LARGE SCALE GENOMIC DNA]</scope>
    <source>
        <strain evidence="7 8">TSB47</strain>
    </source>
</reference>
<keyword evidence="4 6" id="KW-1133">Transmembrane helix</keyword>
<dbReference type="InterPro" id="IPR005496">
    <property type="entry name" value="Integral_membrane_TerC"/>
</dbReference>
<feature type="transmembrane region" description="Helical" evidence="6">
    <location>
        <begin position="75"/>
        <end position="96"/>
    </location>
</feature>
<dbReference type="OrthoDB" id="9783692at2"/>
<feature type="transmembrane region" description="Helical" evidence="6">
    <location>
        <begin position="12"/>
        <end position="31"/>
    </location>
</feature>
<dbReference type="Proteomes" id="UP000078486">
    <property type="component" value="Unassembled WGS sequence"/>
</dbReference>
<keyword evidence="8" id="KW-1185">Reference proteome</keyword>
<feature type="transmembrane region" description="Helical" evidence="6">
    <location>
        <begin position="108"/>
        <end position="128"/>
    </location>
</feature>
<evidence type="ECO:0000313" key="8">
    <source>
        <dbReference type="Proteomes" id="UP000078486"/>
    </source>
</evidence>
<dbReference type="NCBIfam" id="TIGR03718">
    <property type="entry name" value="R_switched_Alx"/>
    <property type="match status" value="1"/>
</dbReference>
<dbReference type="GO" id="GO:0016020">
    <property type="term" value="C:membrane"/>
    <property type="evidence" value="ECO:0007669"/>
    <property type="project" value="UniProtKB-SubCell"/>
</dbReference>
<evidence type="ECO:0000256" key="3">
    <source>
        <dbReference type="ARBA" id="ARBA00022692"/>
    </source>
</evidence>
<proteinExistence type="inferred from homology"/>
<name>A0A178IPX1_9BACT</name>
<dbReference type="InterPro" id="IPR022369">
    <property type="entry name" value="Integral_membrane_TerC_rswitch"/>
</dbReference>
<evidence type="ECO:0000256" key="6">
    <source>
        <dbReference type="SAM" id="Phobius"/>
    </source>
</evidence>
<feature type="transmembrane region" description="Helical" evidence="6">
    <location>
        <begin position="196"/>
        <end position="216"/>
    </location>
</feature>
<keyword evidence="3 6" id="KW-0812">Transmembrane</keyword>
<feature type="transmembrane region" description="Helical" evidence="6">
    <location>
        <begin position="228"/>
        <end position="247"/>
    </location>
</feature>
<feature type="transmembrane region" description="Helical" evidence="6">
    <location>
        <begin position="134"/>
        <end position="154"/>
    </location>
</feature>
<evidence type="ECO:0000256" key="1">
    <source>
        <dbReference type="ARBA" id="ARBA00004141"/>
    </source>
</evidence>
<organism evidence="7 8">
    <name type="scientific">Termitidicoccus mucosus</name>
    <dbReference type="NCBI Taxonomy" id="1184151"/>
    <lineage>
        <taxon>Bacteria</taxon>
        <taxon>Pseudomonadati</taxon>
        <taxon>Verrucomicrobiota</taxon>
        <taxon>Opitutia</taxon>
        <taxon>Opitutales</taxon>
        <taxon>Opitutaceae</taxon>
        <taxon>Termitidicoccus</taxon>
    </lineage>
</organism>